<name>A0AA48WAS6_9BURK</name>
<dbReference type="Pfam" id="PF01985">
    <property type="entry name" value="CRS1_YhbY"/>
    <property type="match status" value="1"/>
</dbReference>
<feature type="domain" description="CRM" evidence="4">
    <location>
        <begin position="2"/>
        <end position="98"/>
    </location>
</feature>
<proteinExistence type="predicted"/>
<gene>
    <name evidence="5" type="ORF">IV454_19995</name>
</gene>
<reference evidence="5 6" key="1">
    <citation type="submission" date="2020-11" db="EMBL/GenBank/DDBJ databases">
        <authorList>
            <person name="Sun Q."/>
        </authorList>
    </citation>
    <scope>NUCLEOTIDE SEQUENCE [LARGE SCALE GENOMIC DNA]</scope>
    <source>
        <strain evidence="5 6">P8398</strain>
    </source>
</reference>
<accession>A0AA48WAS6</accession>
<evidence type="ECO:0000256" key="3">
    <source>
        <dbReference type="SAM" id="MobiDB-lite"/>
    </source>
</evidence>
<evidence type="ECO:0000256" key="1">
    <source>
        <dbReference type="ARBA" id="ARBA00022884"/>
    </source>
</evidence>
<evidence type="ECO:0000313" key="5">
    <source>
        <dbReference type="EMBL" id="QPI47845.1"/>
    </source>
</evidence>
<dbReference type="PROSITE" id="PS51295">
    <property type="entry name" value="CRM"/>
    <property type="match status" value="1"/>
</dbReference>
<dbReference type="Proteomes" id="UP000662888">
    <property type="component" value="Chromosome"/>
</dbReference>
<evidence type="ECO:0000256" key="2">
    <source>
        <dbReference type="PROSITE-ProRule" id="PRU00626"/>
    </source>
</evidence>
<dbReference type="InterPro" id="IPR035920">
    <property type="entry name" value="YhbY-like_sf"/>
</dbReference>
<keyword evidence="6" id="KW-1185">Reference proteome</keyword>
<dbReference type="EMBL" id="CP065053">
    <property type="protein sequence ID" value="QPI47845.1"/>
    <property type="molecule type" value="Genomic_DNA"/>
</dbReference>
<dbReference type="InterPro" id="IPR051925">
    <property type="entry name" value="RNA-binding_domain"/>
</dbReference>
<evidence type="ECO:0000313" key="6">
    <source>
        <dbReference type="Proteomes" id="UP000662888"/>
    </source>
</evidence>
<dbReference type="InterPro" id="IPR001890">
    <property type="entry name" value="RNA-binding_CRM"/>
</dbReference>
<sequence>MQKLTPVERSALRAEAHALKPVVIIGEAGLTPAVIKEISASLDSHGLIKVRVFGDDRAMRAEIYDNICTELDAAPVQHIGKLLVIYRPKVEVVKERSGKSGKGMREVTIVKASASGTKRPSVTKVMIKGNERVTEGGSIKRAKPRQSSPKKGALGK</sequence>
<dbReference type="PANTHER" id="PTHR40065">
    <property type="entry name" value="RNA-BINDING PROTEIN YHBY"/>
    <property type="match status" value="1"/>
</dbReference>
<protein>
    <submittedName>
        <fullName evidence="5">YhbY family RNA-binding protein</fullName>
    </submittedName>
</protein>
<dbReference type="Gene3D" id="3.30.110.60">
    <property type="entry name" value="YhbY-like"/>
    <property type="match status" value="1"/>
</dbReference>
<evidence type="ECO:0000259" key="4">
    <source>
        <dbReference type="PROSITE" id="PS51295"/>
    </source>
</evidence>
<dbReference type="SUPFAM" id="SSF75471">
    <property type="entry name" value="YhbY-like"/>
    <property type="match status" value="1"/>
</dbReference>
<dbReference type="SMART" id="SM01103">
    <property type="entry name" value="CRS1_YhbY"/>
    <property type="match status" value="1"/>
</dbReference>
<keyword evidence="1 2" id="KW-0694">RNA-binding</keyword>
<dbReference type="RefSeq" id="WP_054267452.1">
    <property type="nucleotide sequence ID" value="NZ_CP065053.1"/>
</dbReference>
<dbReference type="PANTHER" id="PTHR40065:SF3">
    <property type="entry name" value="RNA-BINDING PROTEIN YHBY"/>
    <property type="match status" value="1"/>
</dbReference>
<feature type="region of interest" description="Disordered" evidence="3">
    <location>
        <begin position="133"/>
        <end position="156"/>
    </location>
</feature>
<organism evidence="5 6">
    <name type="scientific">Massilia antarctica</name>
    <dbReference type="NCBI Taxonomy" id="2765360"/>
    <lineage>
        <taxon>Bacteria</taxon>
        <taxon>Pseudomonadati</taxon>
        <taxon>Pseudomonadota</taxon>
        <taxon>Betaproteobacteria</taxon>
        <taxon>Burkholderiales</taxon>
        <taxon>Oxalobacteraceae</taxon>
        <taxon>Telluria group</taxon>
        <taxon>Massilia</taxon>
    </lineage>
</organism>